<evidence type="ECO:0000313" key="10">
    <source>
        <dbReference type="Proteomes" id="UP000294853"/>
    </source>
</evidence>
<reference evidence="9 10" key="1">
    <citation type="submission" date="2019-03" db="EMBL/GenBank/DDBJ databases">
        <title>Three New Species of Nocardioides, Nocardioides euryhalodurans sp. nov., Nocardioides seonyuensis sp. nov. and Nocardioides eburneoflavus sp. nov. Iolated from Soil.</title>
        <authorList>
            <person name="Roh S.G."/>
            <person name="Lee C."/>
            <person name="Kim M.-K."/>
            <person name="Kim S.B."/>
        </authorList>
    </citation>
    <scope>NUCLEOTIDE SEQUENCE [LARGE SCALE GENOMIC DNA]</scope>
    <source>
        <strain evidence="9 10">MMS17-SY207-3</strain>
    </source>
</reference>
<dbReference type="KEGG" id="nsn:EXE58_07155"/>
<dbReference type="Pfam" id="PF04545">
    <property type="entry name" value="Sigma70_r4"/>
    <property type="match status" value="1"/>
</dbReference>
<keyword evidence="1" id="KW-0805">Transcription regulation</keyword>
<dbReference type="GO" id="GO:0016987">
    <property type="term" value="F:sigma factor activity"/>
    <property type="evidence" value="ECO:0007669"/>
    <property type="project" value="UniProtKB-KW"/>
</dbReference>
<dbReference type="OrthoDB" id="9799825at2"/>
<dbReference type="InterPro" id="IPR013325">
    <property type="entry name" value="RNA_pol_sigma_r2"/>
</dbReference>
<dbReference type="NCBIfam" id="TIGR02937">
    <property type="entry name" value="sigma70-ECF"/>
    <property type="match status" value="1"/>
</dbReference>
<keyword evidence="2" id="KW-0731">Sigma factor</keyword>
<organism evidence="9 10">
    <name type="scientific">Nocardioides seonyuensis</name>
    <dbReference type="NCBI Taxonomy" id="2518371"/>
    <lineage>
        <taxon>Bacteria</taxon>
        <taxon>Bacillati</taxon>
        <taxon>Actinomycetota</taxon>
        <taxon>Actinomycetes</taxon>
        <taxon>Propionibacteriales</taxon>
        <taxon>Nocardioidaceae</taxon>
        <taxon>Nocardioides</taxon>
    </lineage>
</organism>
<dbReference type="Pfam" id="PF04542">
    <property type="entry name" value="Sigma70_r2"/>
    <property type="match status" value="1"/>
</dbReference>
<dbReference type="EMBL" id="CP038436">
    <property type="protein sequence ID" value="QBX55251.1"/>
    <property type="molecule type" value="Genomic_DNA"/>
</dbReference>
<evidence type="ECO:0000256" key="4">
    <source>
        <dbReference type="ARBA" id="ARBA00023163"/>
    </source>
</evidence>
<dbReference type="SUPFAM" id="SSF88946">
    <property type="entry name" value="Sigma2 domain of RNA polymerase sigma factors"/>
    <property type="match status" value="1"/>
</dbReference>
<dbReference type="InterPro" id="IPR013324">
    <property type="entry name" value="RNA_pol_sigma_r3/r4-like"/>
</dbReference>
<dbReference type="InterPro" id="IPR007627">
    <property type="entry name" value="RNA_pol_sigma70_r2"/>
</dbReference>
<feature type="region of interest" description="Disordered" evidence="5">
    <location>
        <begin position="1"/>
        <end position="22"/>
    </location>
</feature>
<evidence type="ECO:0000313" key="9">
    <source>
        <dbReference type="EMBL" id="QBX55251.1"/>
    </source>
</evidence>
<dbReference type="InterPro" id="IPR007630">
    <property type="entry name" value="RNA_pol_sigma70_r4"/>
</dbReference>
<gene>
    <name evidence="9" type="ORF">EXE58_07155</name>
</gene>
<dbReference type="SUPFAM" id="SSF88659">
    <property type="entry name" value="Sigma3 and sigma4 domains of RNA polymerase sigma factors"/>
    <property type="match status" value="2"/>
</dbReference>
<dbReference type="Gene3D" id="1.20.140.160">
    <property type="match status" value="1"/>
</dbReference>
<dbReference type="Proteomes" id="UP000294853">
    <property type="component" value="Chromosome"/>
</dbReference>
<keyword evidence="3" id="KW-0238">DNA-binding</keyword>
<dbReference type="GO" id="GO:0006352">
    <property type="term" value="P:DNA-templated transcription initiation"/>
    <property type="evidence" value="ECO:0007669"/>
    <property type="project" value="InterPro"/>
</dbReference>
<keyword evidence="4" id="KW-0804">Transcription</keyword>
<dbReference type="InterPro" id="IPR007624">
    <property type="entry name" value="RNA_pol_sigma70_r3"/>
</dbReference>
<proteinExistence type="predicted"/>
<sequence>MARSGHGPPGPRSPVGPRGLGNQRFHQLCVKKDPSICLVQPTDSPRDITVDDLVTSNIPLVGHLVRETLARVPGHVDRDDLTSAGLTALVQAAQAYDAERGVPFARYAATRVRGALLDELRGVDWATRGVRRRARDLDETRTRLTYSLGRTPTDKEVAGALGMPLEEVLANKEDIARAQVLSLEAGEEQGSFAEVLPSRTPTPEQALEHDELLSYLGDAVAELPAKLRIVVEGYFLAERPMAELAAELGVSESRVSQLRAEAMVLLRDGINSQLDPHLVQRHERPEGVAARRREAYYAAVAERHAVVRPAAARFATSA</sequence>
<feature type="domain" description="RNA polymerase sigma-70 region 2" evidence="7">
    <location>
        <begin position="53"/>
        <end position="125"/>
    </location>
</feature>
<dbReference type="PANTHER" id="PTHR30385:SF7">
    <property type="entry name" value="RNA POLYMERASE SIGMA FACTOR FLIA"/>
    <property type="match status" value="1"/>
</dbReference>
<evidence type="ECO:0000259" key="6">
    <source>
        <dbReference type="Pfam" id="PF04539"/>
    </source>
</evidence>
<dbReference type="Gene3D" id="1.10.1740.10">
    <property type="match status" value="1"/>
</dbReference>
<feature type="domain" description="RNA polymerase sigma-70 region 3" evidence="6">
    <location>
        <begin position="135"/>
        <end position="205"/>
    </location>
</feature>
<name>A0A4P7IHI8_9ACTN</name>
<protein>
    <submittedName>
        <fullName evidence="9">Sigma-70 family RNA polymerase sigma factor</fullName>
    </submittedName>
</protein>
<accession>A0A4P7IHI8</accession>
<keyword evidence="10" id="KW-1185">Reference proteome</keyword>
<evidence type="ECO:0000259" key="8">
    <source>
        <dbReference type="Pfam" id="PF04545"/>
    </source>
</evidence>
<evidence type="ECO:0000256" key="2">
    <source>
        <dbReference type="ARBA" id="ARBA00023082"/>
    </source>
</evidence>
<evidence type="ECO:0000256" key="5">
    <source>
        <dbReference type="SAM" id="MobiDB-lite"/>
    </source>
</evidence>
<dbReference type="Pfam" id="PF04539">
    <property type="entry name" value="Sigma70_r3"/>
    <property type="match status" value="1"/>
</dbReference>
<dbReference type="AlphaFoldDB" id="A0A4P7IHI8"/>
<dbReference type="PANTHER" id="PTHR30385">
    <property type="entry name" value="SIGMA FACTOR F FLAGELLAR"/>
    <property type="match status" value="1"/>
</dbReference>
<evidence type="ECO:0000256" key="1">
    <source>
        <dbReference type="ARBA" id="ARBA00023015"/>
    </source>
</evidence>
<feature type="domain" description="RNA polymerase sigma-70 region 4" evidence="8">
    <location>
        <begin position="220"/>
        <end position="267"/>
    </location>
</feature>
<dbReference type="InterPro" id="IPR014284">
    <property type="entry name" value="RNA_pol_sigma-70_dom"/>
</dbReference>
<evidence type="ECO:0000259" key="7">
    <source>
        <dbReference type="Pfam" id="PF04542"/>
    </source>
</evidence>
<dbReference type="GO" id="GO:0003677">
    <property type="term" value="F:DNA binding"/>
    <property type="evidence" value="ECO:0007669"/>
    <property type="project" value="UniProtKB-KW"/>
</dbReference>
<evidence type="ECO:0000256" key="3">
    <source>
        <dbReference type="ARBA" id="ARBA00023125"/>
    </source>
</evidence>